<reference evidence="1 2" key="1">
    <citation type="submission" date="2020-08" db="EMBL/GenBank/DDBJ databases">
        <title>Genomic Encyclopedia of Type Strains, Phase IV (KMG-IV): sequencing the most valuable type-strain genomes for metagenomic binning, comparative biology and taxonomic classification.</title>
        <authorList>
            <person name="Goeker M."/>
        </authorList>
    </citation>
    <scope>NUCLEOTIDE SEQUENCE [LARGE SCALE GENOMIC DNA]</scope>
    <source>
        <strain evidence="1 2">DSM 25622</strain>
    </source>
</reference>
<comment type="caution">
    <text evidence="1">The sequence shown here is derived from an EMBL/GenBank/DDBJ whole genome shotgun (WGS) entry which is preliminary data.</text>
</comment>
<name>A0A840YBV1_9PROT</name>
<gene>
    <name evidence="1" type="ORF">FHS87_001874</name>
</gene>
<evidence type="ECO:0000313" key="2">
    <source>
        <dbReference type="Proteomes" id="UP000580654"/>
    </source>
</evidence>
<evidence type="ECO:0000313" key="1">
    <source>
        <dbReference type="EMBL" id="MBB5693837.1"/>
    </source>
</evidence>
<proteinExistence type="predicted"/>
<dbReference type="AlphaFoldDB" id="A0A840YBV1"/>
<accession>A0A840YBV1</accession>
<organism evidence="1 2">
    <name type="scientific">Muricoccus pecuniae</name>
    <dbReference type="NCBI Taxonomy" id="693023"/>
    <lineage>
        <taxon>Bacteria</taxon>
        <taxon>Pseudomonadati</taxon>
        <taxon>Pseudomonadota</taxon>
        <taxon>Alphaproteobacteria</taxon>
        <taxon>Acetobacterales</taxon>
        <taxon>Roseomonadaceae</taxon>
        <taxon>Muricoccus</taxon>
    </lineage>
</organism>
<keyword evidence="2" id="KW-1185">Reference proteome</keyword>
<dbReference type="Proteomes" id="UP000580654">
    <property type="component" value="Unassembled WGS sequence"/>
</dbReference>
<sequence>MADLFWLTKAQIWWIADGRGRPVVLLLPEGR</sequence>
<protein>
    <submittedName>
        <fullName evidence="1">Uncharacterized protein</fullName>
    </submittedName>
</protein>
<dbReference type="EMBL" id="JACIJD010000007">
    <property type="protein sequence ID" value="MBB5693837.1"/>
    <property type="molecule type" value="Genomic_DNA"/>
</dbReference>